<protein>
    <submittedName>
        <fullName evidence="3">Alpha/beta fold hydrolase</fullName>
    </submittedName>
</protein>
<keyword evidence="1" id="KW-0812">Transmembrane</keyword>
<keyword evidence="1" id="KW-1133">Transmembrane helix</keyword>
<proteinExistence type="predicted"/>
<comment type="caution">
    <text evidence="3">The sequence shown here is derived from an EMBL/GenBank/DDBJ whole genome shotgun (WGS) entry which is preliminary data.</text>
</comment>
<evidence type="ECO:0000256" key="1">
    <source>
        <dbReference type="SAM" id="Phobius"/>
    </source>
</evidence>
<dbReference type="PANTHER" id="PTHR37946:SF1">
    <property type="entry name" value="SLL1969 PROTEIN"/>
    <property type="match status" value="1"/>
</dbReference>
<accession>A0ABX0HRJ9</accession>
<feature type="domain" description="AB hydrolase-1" evidence="2">
    <location>
        <begin position="113"/>
        <end position="235"/>
    </location>
</feature>
<keyword evidence="4" id="KW-1185">Reference proteome</keyword>
<dbReference type="Pfam" id="PF12697">
    <property type="entry name" value="Abhydrolase_6"/>
    <property type="match status" value="1"/>
</dbReference>
<keyword evidence="3" id="KW-0378">Hydrolase</keyword>
<dbReference type="PANTHER" id="PTHR37946">
    <property type="entry name" value="SLL1969 PROTEIN"/>
    <property type="match status" value="1"/>
</dbReference>
<dbReference type="RefSeq" id="WP_029718564.1">
    <property type="nucleotide sequence ID" value="NZ_JAAOCD010000002.1"/>
</dbReference>
<dbReference type="Gene3D" id="3.40.50.1820">
    <property type="entry name" value="alpha/beta hydrolase"/>
    <property type="match status" value="1"/>
</dbReference>
<dbReference type="InterPro" id="IPR029058">
    <property type="entry name" value="AB_hydrolase_fold"/>
</dbReference>
<evidence type="ECO:0000313" key="4">
    <source>
        <dbReference type="Proteomes" id="UP000802098"/>
    </source>
</evidence>
<feature type="transmembrane region" description="Helical" evidence="1">
    <location>
        <begin position="35"/>
        <end position="59"/>
    </location>
</feature>
<dbReference type="SUPFAM" id="SSF53474">
    <property type="entry name" value="alpha/beta-Hydrolases"/>
    <property type="match status" value="1"/>
</dbReference>
<evidence type="ECO:0000313" key="3">
    <source>
        <dbReference type="EMBL" id="NHK97686.1"/>
    </source>
</evidence>
<reference evidence="3 4" key="1">
    <citation type="submission" date="2020-03" db="EMBL/GenBank/DDBJ databases">
        <title>Rubrivivax benzoatilyticus JA2 (sequenced after 10 years sub-culturing).</title>
        <authorList>
            <person name="Gupta D."/>
            <person name="Chintalapati S."/>
            <person name="Chintalapati V.R."/>
        </authorList>
    </citation>
    <scope>NUCLEOTIDE SEQUENCE [LARGE SCALE GENOMIC DNA]</scope>
    <source>
        <strain evidence="3 4">JA2-Mal</strain>
    </source>
</reference>
<evidence type="ECO:0000259" key="2">
    <source>
        <dbReference type="Pfam" id="PF12697"/>
    </source>
</evidence>
<organism evidence="3 4">
    <name type="scientific">Rubrivivax benzoatilyticus</name>
    <dbReference type="NCBI Taxonomy" id="316997"/>
    <lineage>
        <taxon>Bacteria</taxon>
        <taxon>Pseudomonadati</taxon>
        <taxon>Pseudomonadota</taxon>
        <taxon>Betaproteobacteria</taxon>
        <taxon>Burkholderiales</taxon>
        <taxon>Sphaerotilaceae</taxon>
        <taxon>Rubrivivax</taxon>
    </lineage>
</organism>
<keyword evidence="1" id="KW-0472">Membrane</keyword>
<sequence>MRLARIQQATTIGGVLLAFGWAVHALAEGRPFAAAGGALLISLAYAAVLALEFACLRLAHGDDPAPRPSHRQLLRAWWGEVRSAPRVFCWQQPFCSRRWPDHLPADATGRRGVVFVHGFVCNRGVWNGWLARLRAAGVPYAAVDLEPVFGSIDAYVETIELAVQAVERTTGRPPVIVAHSMGGLALRRWWAERGDLQRVHRAITLGTPHRGTWLARFAFSLNGRQMRIGSGWLQSLQQREPPGLAGALTCFYSHCDNIVFPPSTATYPGADNRHLEGVAHVDMVDRAEPWNELQRWLADQA</sequence>
<name>A0ABX0HRJ9_9BURK</name>
<dbReference type="GO" id="GO:0016787">
    <property type="term" value="F:hydrolase activity"/>
    <property type="evidence" value="ECO:0007669"/>
    <property type="project" value="UniProtKB-KW"/>
</dbReference>
<dbReference type="InterPro" id="IPR000073">
    <property type="entry name" value="AB_hydrolase_1"/>
</dbReference>
<dbReference type="Proteomes" id="UP000802098">
    <property type="component" value="Unassembled WGS sequence"/>
</dbReference>
<dbReference type="EMBL" id="JAAOCD010000002">
    <property type="protein sequence ID" value="NHK97686.1"/>
    <property type="molecule type" value="Genomic_DNA"/>
</dbReference>
<gene>
    <name evidence="3" type="ORF">G7087_04800</name>
</gene>